<comment type="similarity">
    <text evidence="2">Belongs to the FlgN family.</text>
</comment>
<dbReference type="AlphaFoldDB" id="A0A1B4FQQ6"/>
<reference evidence="4 5" key="1">
    <citation type="submission" date="2015-12" db="EMBL/GenBank/DDBJ databases">
        <title>Diversity of Burkholderia near neighbor genomes.</title>
        <authorList>
            <person name="Sahl J."/>
            <person name="Wagner D."/>
            <person name="Keim P."/>
        </authorList>
    </citation>
    <scope>NUCLEOTIDE SEQUENCE [LARGE SCALE GENOMIC DNA]</scope>
    <source>
        <strain evidence="4 5">BDU8</strain>
    </source>
</reference>
<dbReference type="EMBL" id="CP013388">
    <property type="protein sequence ID" value="AOJ05999.1"/>
    <property type="molecule type" value="Genomic_DNA"/>
</dbReference>
<evidence type="ECO:0000313" key="4">
    <source>
        <dbReference type="EMBL" id="AOJ05999.1"/>
    </source>
</evidence>
<evidence type="ECO:0000256" key="3">
    <source>
        <dbReference type="ARBA" id="ARBA00022795"/>
    </source>
</evidence>
<organism evidence="4 5">
    <name type="scientific">Burkholderia mayonis</name>
    <dbReference type="NCBI Taxonomy" id="1385591"/>
    <lineage>
        <taxon>Bacteria</taxon>
        <taxon>Pseudomonadati</taxon>
        <taxon>Pseudomonadota</taxon>
        <taxon>Betaproteobacteria</taxon>
        <taxon>Burkholderiales</taxon>
        <taxon>Burkholderiaceae</taxon>
        <taxon>Burkholderia</taxon>
        <taxon>pseudomallei group</taxon>
    </lineage>
</organism>
<dbReference type="Pfam" id="PF05130">
    <property type="entry name" value="FlgN"/>
    <property type="match status" value="1"/>
</dbReference>
<sequence length="141" mass="15791">MKRKEAFAQLFSGIERDLGRYRQLHGLLNQQFAAALRRDSSALAATGYAIVALTDALIDNHRARGRCARVLTKPAEPKSMADVCAVLPAAPRDALAREWTKLETLVTECKRLNQRNASLLMSQFEIVQRVLYGEVDTYVQT</sequence>
<name>A0A1B4FQQ6_9BURK</name>
<keyword evidence="4" id="KW-0969">Cilium</keyword>
<accession>A0A1B4FQQ6</accession>
<evidence type="ECO:0000256" key="1">
    <source>
        <dbReference type="ARBA" id="ARBA00002397"/>
    </source>
</evidence>
<dbReference type="RefSeq" id="WP_066486414.1">
    <property type="nucleotide sequence ID" value="NZ_CP013388.1"/>
</dbReference>
<proteinExistence type="inferred from homology"/>
<comment type="function">
    <text evidence="1">Required for the efficient initiation of filament assembly.</text>
</comment>
<keyword evidence="3" id="KW-1005">Bacterial flagellum biogenesis</keyword>
<protein>
    <submittedName>
        <fullName evidence="4">Flagellar biosynthesis protein FliR</fullName>
    </submittedName>
</protein>
<dbReference type="InterPro" id="IPR007809">
    <property type="entry name" value="FlgN-like"/>
</dbReference>
<dbReference type="Proteomes" id="UP000067711">
    <property type="component" value="Chromosome 2"/>
</dbReference>
<evidence type="ECO:0000313" key="5">
    <source>
        <dbReference type="Proteomes" id="UP000067711"/>
    </source>
</evidence>
<evidence type="ECO:0000256" key="2">
    <source>
        <dbReference type="ARBA" id="ARBA00007703"/>
    </source>
</evidence>
<gene>
    <name evidence="4" type="ORF">WS71_00660</name>
</gene>
<dbReference type="InterPro" id="IPR036679">
    <property type="entry name" value="FlgN-like_sf"/>
</dbReference>
<dbReference type="GO" id="GO:0044780">
    <property type="term" value="P:bacterial-type flagellum assembly"/>
    <property type="evidence" value="ECO:0007669"/>
    <property type="project" value="InterPro"/>
</dbReference>
<keyword evidence="4" id="KW-0966">Cell projection</keyword>
<dbReference type="Gene3D" id="1.20.58.300">
    <property type="entry name" value="FlgN-like"/>
    <property type="match status" value="1"/>
</dbReference>
<keyword evidence="4" id="KW-0282">Flagellum</keyword>
<dbReference type="SUPFAM" id="SSF140566">
    <property type="entry name" value="FlgN-like"/>
    <property type="match status" value="1"/>
</dbReference>